<sequence length="107" mass="12752">MPKKNIYFKFDMLILSVLKQRDCYGYEITNSIKELSDGVIDIKEGSLYPSLYKMVDKGYISSKDEYVNRKLRVYYHIEDAGKEYLGQLIKEYLLWEEKIRIIIEHNG</sequence>
<dbReference type="InterPro" id="IPR036388">
    <property type="entry name" value="WH-like_DNA-bd_sf"/>
</dbReference>
<protein>
    <submittedName>
        <fullName evidence="2">PadR family transcriptional regulator</fullName>
    </submittedName>
</protein>
<dbReference type="AlphaFoldDB" id="A0A1Y4QBH5"/>
<gene>
    <name evidence="2" type="ORF">B5E91_08545</name>
</gene>
<dbReference type="RefSeq" id="WP_087256838.1">
    <property type="nucleotide sequence ID" value="NZ_CAJFOD010000061.1"/>
</dbReference>
<dbReference type="InterPro" id="IPR036390">
    <property type="entry name" value="WH_DNA-bd_sf"/>
</dbReference>
<dbReference type="Proteomes" id="UP000196258">
    <property type="component" value="Unassembled WGS sequence"/>
</dbReference>
<dbReference type="SUPFAM" id="SSF46785">
    <property type="entry name" value="Winged helix' DNA-binding domain"/>
    <property type="match status" value="1"/>
</dbReference>
<dbReference type="Gene3D" id="1.10.10.10">
    <property type="entry name" value="Winged helix-like DNA-binding domain superfamily/Winged helix DNA-binding domain"/>
    <property type="match status" value="1"/>
</dbReference>
<name>A0A1Y4QBH5_9FIRM</name>
<feature type="domain" description="Transcription regulator PadR N-terminal" evidence="1">
    <location>
        <begin position="14"/>
        <end position="86"/>
    </location>
</feature>
<accession>A0A1Y4QBH5</accession>
<dbReference type="InterPro" id="IPR005149">
    <property type="entry name" value="Tscrpt_reg_PadR_N"/>
</dbReference>
<dbReference type="EMBL" id="NFLB01000009">
    <property type="protein sequence ID" value="OUQ04745.1"/>
    <property type="molecule type" value="Genomic_DNA"/>
</dbReference>
<dbReference type="PANTHER" id="PTHR33169:SF14">
    <property type="entry name" value="TRANSCRIPTIONAL REGULATOR RV3488"/>
    <property type="match status" value="1"/>
</dbReference>
<dbReference type="PANTHER" id="PTHR33169">
    <property type="entry name" value="PADR-FAMILY TRANSCRIPTIONAL REGULATOR"/>
    <property type="match status" value="1"/>
</dbReference>
<evidence type="ECO:0000259" key="1">
    <source>
        <dbReference type="Pfam" id="PF03551"/>
    </source>
</evidence>
<dbReference type="InterPro" id="IPR052509">
    <property type="entry name" value="Metal_resp_DNA-bind_regulator"/>
</dbReference>
<evidence type="ECO:0000313" key="2">
    <source>
        <dbReference type="EMBL" id="OUQ04745.1"/>
    </source>
</evidence>
<organism evidence="2 3">
    <name type="scientific">Thomasclavelia spiroformis</name>
    <dbReference type="NCBI Taxonomy" id="29348"/>
    <lineage>
        <taxon>Bacteria</taxon>
        <taxon>Bacillati</taxon>
        <taxon>Bacillota</taxon>
        <taxon>Erysipelotrichia</taxon>
        <taxon>Erysipelotrichales</taxon>
        <taxon>Coprobacillaceae</taxon>
        <taxon>Thomasclavelia</taxon>
    </lineage>
</organism>
<comment type="caution">
    <text evidence="2">The sequence shown here is derived from an EMBL/GenBank/DDBJ whole genome shotgun (WGS) entry which is preliminary data.</text>
</comment>
<dbReference type="Pfam" id="PF03551">
    <property type="entry name" value="PadR"/>
    <property type="match status" value="1"/>
</dbReference>
<reference evidence="3" key="1">
    <citation type="submission" date="2017-04" db="EMBL/GenBank/DDBJ databases">
        <title>Function of individual gut microbiota members based on whole genome sequencing of pure cultures obtained from chicken caecum.</title>
        <authorList>
            <person name="Medvecky M."/>
            <person name="Cejkova D."/>
            <person name="Polansky O."/>
            <person name="Karasova D."/>
            <person name="Kubasova T."/>
            <person name="Cizek A."/>
            <person name="Rychlik I."/>
        </authorList>
    </citation>
    <scope>NUCLEOTIDE SEQUENCE [LARGE SCALE GENOMIC DNA]</scope>
    <source>
        <strain evidence="3">An149</strain>
    </source>
</reference>
<proteinExistence type="predicted"/>
<evidence type="ECO:0000313" key="3">
    <source>
        <dbReference type="Proteomes" id="UP000196258"/>
    </source>
</evidence>